<gene>
    <name evidence="1" type="ORF">SopranoGao_36</name>
</gene>
<sequence>MITIPVTGYAIVLACSINAGTPDCIEQLATGYVWANAQRCQEELDHAKIPGAQCESLSGITVSDEGTGPALARMIDVEGM</sequence>
<keyword evidence="2" id="KW-1185">Reference proteome</keyword>
<organism evidence="1 2">
    <name type="scientific">Klebsiella phage SopranoGao</name>
    <dbReference type="NCBI Taxonomy" id="2026944"/>
    <lineage>
        <taxon>Viruses</taxon>
        <taxon>Duplodnaviria</taxon>
        <taxon>Heunggongvirae</taxon>
        <taxon>Uroviricota</taxon>
        <taxon>Caudoviricetes</taxon>
        <taxon>Lastavirus</taxon>
        <taxon>Lastavirus sopranogao</taxon>
    </lineage>
</organism>
<evidence type="ECO:0000313" key="2">
    <source>
        <dbReference type="Proteomes" id="UP000224252"/>
    </source>
</evidence>
<keyword evidence="1" id="KW-0670">Pyruvate</keyword>
<name>A0A248SL36_9CAUD</name>
<reference evidence="1 2" key="1">
    <citation type="submission" date="2017-08" db="EMBL/GenBank/DDBJ databases">
        <authorList>
            <person name="de Groot N.N."/>
        </authorList>
    </citation>
    <scope>NUCLEOTIDE SEQUENCE [LARGE SCALE GENOMIC DNA]</scope>
</reference>
<dbReference type="EMBL" id="MF612073">
    <property type="protein sequence ID" value="ASV45059.1"/>
    <property type="molecule type" value="Genomic_DNA"/>
</dbReference>
<evidence type="ECO:0000313" key="1">
    <source>
        <dbReference type="EMBL" id="ASV45059.1"/>
    </source>
</evidence>
<protein>
    <submittedName>
        <fullName evidence="1">Pyruvate ferredoxin/flavodoxin oxidoreductase</fullName>
    </submittedName>
</protein>
<dbReference type="Proteomes" id="UP000224252">
    <property type="component" value="Segment"/>
</dbReference>
<proteinExistence type="predicted"/>
<accession>A0A248SL36</accession>